<protein>
    <submittedName>
        <fullName evidence="2">Uncharacterized protein</fullName>
    </submittedName>
</protein>
<keyword evidence="3" id="KW-1185">Reference proteome</keyword>
<name>A0A6A4IJF9_APOLU</name>
<dbReference type="PANTHER" id="PTHR12236">
    <property type="entry name" value="STRUCTURAL CONTITUENT OF CUTICLE"/>
    <property type="match status" value="1"/>
</dbReference>
<dbReference type="PANTHER" id="PTHR12236:SF75">
    <property type="entry name" value="CUTICULAR PROTEIN 62BB, ISOFORM A"/>
    <property type="match status" value="1"/>
</dbReference>
<keyword evidence="1" id="KW-0193">Cuticle</keyword>
<dbReference type="EMBL" id="WIXP02000013">
    <property type="protein sequence ID" value="KAF6200891.1"/>
    <property type="molecule type" value="Genomic_DNA"/>
</dbReference>
<dbReference type="InterPro" id="IPR051217">
    <property type="entry name" value="Insect_Cuticle_Struc_Prot"/>
</dbReference>
<dbReference type="InterPro" id="IPR000618">
    <property type="entry name" value="Insect_cuticle"/>
</dbReference>
<accession>A0A6A4IJF9</accession>
<gene>
    <name evidence="2" type="ORF">GE061_005338</name>
</gene>
<reference evidence="2" key="1">
    <citation type="journal article" date="2021" name="Mol. Ecol. Resour.">
        <title>Apolygus lucorum genome provides insights into omnivorousness and mesophyll feeding.</title>
        <authorList>
            <person name="Liu Y."/>
            <person name="Liu H."/>
            <person name="Wang H."/>
            <person name="Huang T."/>
            <person name="Liu B."/>
            <person name="Yang B."/>
            <person name="Yin L."/>
            <person name="Li B."/>
            <person name="Zhang Y."/>
            <person name="Zhang S."/>
            <person name="Jiang F."/>
            <person name="Zhang X."/>
            <person name="Ren Y."/>
            <person name="Wang B."/>
            <person name="Wang S."/>
            <person name="Lu Y."/>
            <person name="Wu K."/>
            <person name="Fan W."/>
            <person name="Wang G."/>
        </authorList>
    </citation>
    <scope>NUCLEOTIDE SEQUENCE</scope>
    <source>
        <strain evidence="2">12Hb</strain>
    </source>
</reference>
<comment type="caution">
    <text evidence="2">The sequence shown here is derived from an EMBL/GenBank/DDBJ whole genome shotgun (WGS) entry which is preliminary data.</text>
</comment>
<dbReference type="Pfam" id="PF00379">
    <property type="entry name" value="Chitin_bind_4"/>
    <property type="match status" value="1"/>
</dbReference>
<proteinExistence type="predicted"/>
<dbReference type="GO" id="GO:0005615">
    <property type="term" value="C:extracellular space"/>
    <property type="evidence" value="ECO:0007669"/>
    <property type="project" value="TreeGrafter"/>
</dbReference>
<evidence type="ECO:0000313" key="3">
    <source>
        <dbReference type="Proteomes" id="UP000466442"/>
    </source>
</evidence>
<evidence type="ECO:0000313" key="2">
    <source>
        <dbReference type="EMBL" id="KAF6200891.1"/>
    </source>
</evidence>
<dbReference type="PRINTS" id="PR00947">
    <property type="entry name" value="CUTICLE"/>
</dbReference>
<dbReference type="GO" id="GO:0042302">
    <property type="term" value="F:structural constituent of cuticle"/>
    <property type="evidence" value="ECO:0007669"/>
    <property type="project" value="UniProtKB-UniRule"/>
</dbReference>
<dbReference type="GO" id="GO:0031012">
    <property type="term" value="C:extracellular matrix"/>
    <property type="evidence" value="ECO:0007669"/>
    <property type="project" value="TreeGrafter"/>
</dbReference>
<organism evidence="2 3">
    <name type="scientific">Apolygus lucorum</name>
    <name type="common">Small green plant bug</name>
    <name type="synonym">Lygocoris lucorum</name>
    <dbReference type="NCBI Taxonomy" id="248454"/>
    <lineage>
        <taxon>Eukaryota</taxon>
        <taxon>Metazoa</taxon>
        <taxon>Ecdysozoa</taxon>
        <taxon>Arthropoda</taxon>
        <taxon>Hexapoda</taxon>
        <taxon>Insecta</taxon>
        <taxon>Pterygota</taxon>
        <taxon>Neoptera</taxon>
        <taxon>Paraneoptera</taxon>
        <taxon>Hemiptera</taxon>
        <taxon>Heteroptera</taxon>
        <taxon>Panheteroptera</taxon>
        <taxon>Cimicomorpha</taxon>
        <taxon>Miridae</taxon>
        <taxon>Mirini</taxon>
        <taxon>Apolygus</taxon>
    </lineage>
</organism>
<dbReference type="PROSITE" id="PS51155">
    <property type="entry name" value="CHIT_BIND_RR_2"/>
    <property type="match status" value="1"/>
</dbReference>
<evidence type="ECO:0000256" key="1">
    <source>
        <dbReference type="ARBA" id="ARBA00022460"/>
    </source>
</evidence>
<dbReference type="Proteomes" id="UP000466442">
    <property type="component" value="Unassembled WGS sequence"/>
</dbReference>
<dbReference type="AlphaFoldDB" id="A0A6A4IJF9"/>
<sequence>MAKILIVLAVATVAFASPHQYHLGRQYQEPFAPAVAPEQPPVYAPSPAVQVPSSEYEYSYSVNDGFTGDRKDQVERRDGDIVQGSYSLVEPDGLSRRVVDYSADDLNGFNAVVHNEPAVAAVRAEPVAVATPAVRAEPIAVAPAVQAHYAPTPAIRAEPVAVAPAVQAHYAPAPAIRAEPVAVAPAYQYSRFTKYTPTINTEVAVAPSVRTHVNYAPVVRHEPVPVGPPAVSHQTISHTTKTVHPPQIGYRQIVENIPYTTQEVVHEPVAIATPAVRAEHYEVATPVARAEPIAVAPAIHQTHFAAPAVRHEQIIPTAHHAVPAVHAAAYPEAYYH</sequence>